<reference evidence="10" key="1">
    <citation type="submission" date="2020-12" db="EMBL/GenBank/DDBJ databases">
        <title>Desulfobium dissulfuricans gen. nov., sp. nov., a novel mesophilic, sulfate-reducing bacterium isolated from a deep-sea hydrothermal vent.</title>
        <authorList>
            <person name="Hashimoto Y."/>
            <person name="Tame A."/>
            <person name="Sawayama S."/>
            <person name="Miyazaki J."/>
            <person name="Takai K."/>
            <person name="Nakagawa S."/>
        </authorList>
    </citation>
    <scope>NUCLEOTIDE SEQUENCE</scope>
    <source>
        <strain evidence="10">GF1</strain>
    </source>
</reference>
<dbReference type="EMBL" id="AP024233">
    <property type="protein sequence ID" value="BCO09480.1"/>
    <property type="molecule type" value="Genomic_DNA"/>
</dbReference>
<dbReference type="AlphaFoldDB" id="A0A915U290"/>
<name>A0A915U290_9BACT</name>
<dbReference type="CDD" id="cd06225">
    <property type="entry name" value="HAMP"/>
    <property type="match status" value="1"/>
</dbReference>
<evidence type="ECO:0000256" key="6">
    <source>
        <dbReference type="SAM" id="Phobius"/>
    </source>
</evidence>
<dbReference type="InterPro" id="IPR000727">
    <property type="entry name" value="T_SNARE_dom"/>
</dbReference>
<keyword evidence="2" id="KW-0997">Cell inner membrane</keyword>
<dbReference type="PRINTS" id="PR00260">
    <property type="entry name" value="CHEMTRNSDUCR"/>
</dbReference>
<dbReference type="Proteomes" id="UP001063350">
    <property type="component" value="Chromosome"/>
</dbReference>
<dbReference type="SMART" id="SM00304">
    <property type="entry name" value="HAMP"/>
    <property type="match status" value="1"/>
</dbReference>
<dbReference type="PANTHER" id="PTHR32089:SF112">
    <property type="entry name" value="LYSOZYME-LIKE PROTEIN-RELATED"/>
    <property type="match status" value="1"/>
</dbReference>
<evidence type="ECO:0000256" key="2">
    <source>
        <dbReference type="ARBA" id="ARBA00022519"/>
    </source>
</evidence>
<organism evidence="10 11">
    <name type="scientific">Desulfolithobacter dissulfuricans</name>
    <dbReference type="NCBI Taxonomy" id="2795293"/>
    <lineage>
        <taxon>Bacteria</taxon>
        <taxon>Pseudomonadati</taxon>
        <taxon>Thermodesulfobacteriota</taxon>
        <taxon>Desulfobulbia</taxon>
        <taxon>Desulfobulbales</taxon>
        <taxon>Desulfobulbaceae</taxon>
        <taxon>Desulfolithobacter</taxon>
    </lineage>
</organism>
<dbReference type="PROSITE" id="PS50885">
    <property type="entry name" value="HAMP"/>
    <property type="match status" value="1"/>
</dbReference>
<dbReference type="Gene3D" id="1.10.287.950">
    <property type="entry name" value="Methyl-accepting chemotaxis protein"/>
    <property type="match status" value="1"/>
</dbReference>
<keyword evidence="11" id="KW-1185">Reference proteome</keyword>
<dbReference type="InterPro" id="IPR004090">
    <property type="entry name" value="Chemotax_Me-accpt_rcpt"/>
</dbReference>
<dbReference type="InterPro" id="IPR003660">
    <property type="entry name" value="HAMP_dom"/>
</dbReference>
<sequence length="544" mass="59503">MSIKKKITLLSAGLILLLIVLGTLQMGSIMKLNAVWQNFRNEAMNRQMLLTRIKSEFGYGGFIHNFKNHVLRGQQKYVDRFRKNEAAMLDAIRLYENLDLSPKERQAIQDIKATAMKYIRAIETSVAMHKQGKPPVEIDRAVKINDSPAFAGFQMISDRVKELEYRSRDAMQQTIRSLYSLLTIAGVLLLLFFGLFFKILFGVSSRLQAVHNFAEKVGRGDLSTVSGIQGSDELGRIAASLDAMVQNLRNIIGKISGNAEKLNRSSKHLGSTSEAMDAQVTHVSEKSNTVAAAAEEMSVNMQNVADTVDQASTSVLTVAEALEELTDNITSIARHSDEANEITEQAVSQSREASEKVNLLGQAAKKIGSVTESIIEISEQTNLLALNATIEAARAGEAGKGFAVVANEIKELASQTSNASIDIKDSVQLIQNSTEDTVQQITTITDIINRINEIVQRITISVDEQASTTREITDNINQTKHGITEMSENVSQSSVVAGEVASDIAEVNQASSELSGSSENIRNNAQELTVLARELRTLISSFQV</sequence>
<dbReference type="PROSITE" id="PS50111">
    <property type="entry name" value="CHEMOTAXIS_TRANSDUC_2"/>
    <property type="match status" value="1"/>
</dbReference>
<evidence type="ECO:0000256" key="3">
    <source>
        <dbReference type="ARBA" id="ARBA00023224"/>
    </source>
</evidence>
<evidence type="ECO:0000256" key="5">
    <source>
        <dbReference type="PROSITE-ProRule" id="PRU00284"/>
    </source>
</evidence>
<dbReference type="SUPFAM" id="SSF58104">
    <property type="entry name" value="Methyl-accepting chemotaxis protein (MCP) signaling domain"/>
    <property type="match status" value="1"/>
</dbReference>
<keyword evidence="6" id="KW-0472">Membrane</keyword>
<dbReference type="Pfam" id="PF00015">
    <property type="entry name" value="MCPsignal"/>
    <property type="match status" value="1"/>
</dbReference>
<gene>
    <name evidence="10" type="ORF">GF1_18560</name>
</gene>
<evidence type="ECO:0000256" key="1">
    <source>
        <dbReference type="ARBA" id="ARBA00004429"/>
    </source>
</evidence>
<proteinExistence type="inferred from homology"/>
<evidence type="ECO:0000313" key="10">
    <source>
        <dbReference type="EMBL" id="BCO09480.1"/>
    </source>
</evidence>
<dbReference type="RefSeq" id="WP_267926224.1">
    <property type="nucleotide sequence ID" value="NZ_AP024233.1"/>
</dbReference>
<dbReference type="PROSITE" id="PS50192">
    <property type="entry name" value="T_SNARE"/>
    <property type="match status" value="1"/>
</dbReference>
<evidence type="ECO:0000259" key="9">
    <source>
        <dbReference type="PROSITE" id="PS50885"/>
    </source>
</evidence>
<keyword evidence="6" id="KW-1133">Transmembrane helix</keyword>
<feature type="domain" description="Methyl-accepting transducer" evidence="7">
    <location>
        <begin position="272"/>
        <end position="508"/>
    </location>
</feature>
<dbReference type="GO" id="GO:0005886">
    <property type="term" value="C:plasma membrane"/>
    <property type="evidence" value="ECO:0007669"/>
    <property type="project" value="UniProtKB-SubCell"/>
</dbReference>
<keyword evidence="2" id="KW-1003">Cell membrane</keyword>
<evidence type="ECO:0000256" key="4">
    <source>
        <dbReference type="ARBA" id="ARBA00029447"/>
    </source>
</evidence>
<feature type="domain" description="HAMP" evidence="9">
    <location>
        <begin position="201"/>
        <end position="253"/>
    </location>
</feature>
<dbReference type="Pfam" id="PF00672">
    <property type="entry name" value="HAMP"/>
    <property type="match status" value="1"/>
</dbReference>
<feature type="domain" description="T-SNARE coiled-coil homology" evidence="8">
    <location>
        <begin position="431"/>
        <end position="493"/>
    </location>
</feature>
<dbReference type="GO" id="GO:0004888">
    <property type="term" value="F:transmembrane signaling receptor activity"/>
    <property type="evidence" value="ECO:0007669"/>
    <property type="project" value="InterPro"/>
</dbReference>
<protein>
    <recommendedName>
        <fullName evidence="12">Methyl-accepting chemotaxis protein</fullName>
    </recommendedName>
</protein>
<feature type="transmembrane region" description="Helical" evidence="6">
    <location>
        <begin position="178"/>
        <end position="201"/>
    </location>
</feature>
<dbReference type="KEGG" id="ddu:GF1_18560"/>
<dbReference type="GO" id="GO:0007165">
    <property type="term" value="P:signal transduction"/>
    <property type="evidence" value="ECO:0007669"/>
    <property type="project" value="UniProtKB-KW"/>
</dbReference>
<evidence type="ECO:0000259" key="8">
    <source>
        <dbReference type="PROSITE" id="PS50192"/>
    </source>
</evidence>
<evidence type="ECO:0008006" key="12">
    <source>
        <dbReference type="Google" id="ProtNLM"/>
    </source>
</evidence>
<evidence type="ECO:0000313" key="11">
    <source>
        <dbReference type="Proteomes" id="UP001063350"/>
    </source>
</evidence>
<dbReference type="InterPro" id="IPR004089">
    <property type="entry name" value="MCPsignal_dom"/>
</dbReference>
<accession>A0A915U290</accession>
<dbReference type="SMART" id="SM00283">
    <property type="entry name" value="MA"/>
    <property type="match status" value="1"/>
</dbReference>
<keyword evidence="3 5" id="KW-0807">Transducer</keyword>
<evidence type="ECO:0000259" key="7">
    <source>
        <dbReference type="PROSITE" id="PS50111"/>
    </source>
</evidence>
<comment type="subcellular location">
    <subcellularLocation>
        <location evidence="1">Cell inner membrane</location>
        <topology evidence="1">Multi-pass membrane protein</topology>
    </subcellularLocation>
</comment>
<keyword evidence="6" id="KW-0812">Transmembrane</keyword>
<dbReference type="GO" id="GO:0006935">
    <property type="term" value="P:chemotaxis"/>
    <property type="evidence" value="ECO:0007669"/>
    <property type="project" value="InterPro"/>
</dbReference>
<comment type="similarity">
    <text evidence="4">Belongs to the methyl-accepting chemotaxis (MCP) protein family.</text>
</comment>
<dbReference type="PANTHER" id="PTHR32089">
    <property type="entry name" value="METHYL-ACCEPTING CHEMOTAXIS PROTEIN MCPB"/>
    <property type="match status" value="1"/>
</dbReference>